<organism evidence="1 2">
    <name type="scientific">Dallia pectoralis</name>
    <name type="common">Alaska blackfish</name>
    <dbReference type="NCBI Taxonomy" id="75939"/>
    <lineage>
        <taxon>Eukaryota</taxon>
        <taxon>Metazoa</taxon>
        <taxon>Chordata</taxon>
        <taxon>Craniata</taxon>
        <taxon>Vertebrata</taxon>
        <taxon>Euteleostomi</taxon>
        <taxon>Actinopterygii</taxon>
        <taxon>Neopterygii</taxon>
        <taxon>Teleostei</taxon>
        <taxon>Protacanthopterygii</taxon>
        <taxon>Esociformes</taxon>
        <taxon>Umbridae</taxon>
        <taxon>Dallia</taxon>
    </lineage>
</organism>
<accession>A0ACC2GSK5</accession>
<protein>
    <submittedName>
        <fullName evidence="1">Uncharacterized protein</fullName>
    </submittedName>
</protein>
<comment type="caution">
    <text evidence="1">The sequence shown here is derived from an EMBL/GenBank/DDBJ whole genome shotgun (WGS) entry which is preliminary data.</text>
</comment>
<gene>
    <name evidence="1" type="ORF">DPEC_G00109540</name>
</gene>
<evidence type="ECO:0000313" key="2">
    <source>
        <dbReference type="Proteomes" id="UP001157502"/>
    </source>
</evidence>
<evidence type="ECO:0000313" key="1">
    <source>
        <dbReference type="EMBL" id="KAJ8006661.1"/>
    </source>
</evidence>
<name>A0ACC2GSK5_DALPE</name>
<reference evidence="1" key="1">
    <citation type="submission" date="2021-05" db="EMBL/GenBank/DDBJ databases">
        <authorList>
            <person name="Pan Q."/>
            <person name="Jouanno E."/>
            <person name="Zahm M."/>
            <person name="Klopp C."/>
            <person name="Cabau C."/>
            <person name="Louis A."/>
            <person name="Berthelot C."/>
            <person name="Parey E."/>
            <person name="Roest Crollius H."/>
            <person name="Montfort J."/>
            <person name="Robinson-Rechavi M."/>
            <person name="Bouchez O."/>
            <person name="Lampietro C."/>
            <person name="Lopez Roques C."/>
            <person name="Donnadieu C."/>
            <person name="Postlethwait J."/>
            <person name="Bobe J."/>
            <person name="Dillon D."/>
            <person name="Chandos A."/>
            <person name="von Hippel F."/>
            <person name="Guiguen Y."/>
        </authorList>
    </citation>
    <scope>NUCLEOTIDE SEQUENCE</scope>
    <source>
        <strain evidence="1">YG-Jan2019</strain>
    </source>
</reference>
<dbReference type="Proteomes" id="UP001157502">
    <property type="component" value="Chromosome 9"/>
</dbReference>
<sequence>MSRPQPQPVSGCHLIHTSNQAALPGSCPAPSQSAYPHSKSRLHPPQPQSSHLYPLFSLSVSGHLTHSLCVPSCFHHTLGAGSGYSFVPILQLKPSLAFVSQFWRQWSQEPHLSHILPACN</sequence>
<keyword evidence="2" id="KW-1185">Reference proteome</keyword>
<dbReference type="EMBL" id="CM055736">
    <property type="protein sequence ID" value="KAJ8006661.1"/>
    <property type="molecule type" value="Genomic_DNA"/>
</dbReference>
<proteinExistence type="predicted"/>